<dbReference type="AlphaFoldDB" id="A0A367KA91"/>
<dbReference type="Proteomes" id="UP000253551">
    <property type="component" value="Unassembled WGS sequence"/>
</dbReference>
<protein>
    <submittedName>
        <fullName evidence="3">Uncharacterized protein</fullName>
    </submittedName>
</protein>
<dbReference type="EMBL" id="PJQM01001993">
    <property type="protein sequence ID" value="RCH99049.1"/>
    <property type="molecule type" value="Genomic_DNA"/>
</dbReference>
<evidence type="ECO:0000313" key="3">
    <source>
        <dbReference type="EMBL" id="RCH99049.1"/>
    </source>
</evidence>
<dbReference type="OrthoDB" id="5426307at2759"/>
<reference evidence="3 4" key="1">
    <citation type="journal article" date="2018" name="G3 (Bethesda)">
        <title>Phylogenetic and Phylogenomic Definition of Rhizopus Species.</title>
        <authorList>
            <person name="Gryganskyi A.P."/>
            <person name="Golan J."/>
            <person name="Dolatabadi S."/>
            <person name="Mondo S."/>
            <person name="Robb S."/>
            <person name="Idnurm A."/>
            <person name="Muszewska A."/>
            <person name="Steczkiewicz K."/>
            <person name="Masonjones S."/>
            <person name="Liao H.L."/>
            <person name="Gajdeczka M.T."/>
            <person name="Anike F."/>
            <person name="Vuek A."/>
            <person name="Anishchenko I.M."/>
            <person name="Voigt K."/>
            <person name="de Hoog G.S."/>
            <person name="Smith M.E."/>
            <person name="Heitman J."/>
            <person name="Vilgalys R."/>
            <person name="Stajich J.E."/>
        </authorList>
    </citation>
    <scope>NUCLEOTIDE SEQUENCE [LARGE SCALE GENOMIC DNA]</scope>
    <source>
        <strain evidence="3 4">LSU 92-RS-03</strain>
    </source>
</reference>
<comment type="caution">
    <text evidence="3">The sequence shown here is derived from an EMBL/GenBank/DDBJ whole genome shotgun (WGS) entry which is preliminary data.</text>
</comment>
<accession>A0A367KA91</accession>
<name>A0A367KA91_RHIST</name>
<gene>
    <name evidence="3" type="ORF">CU098_010872</name>
</gene>
<sequence>MRFSLAIASSLLLAQLALAAPAAKTNMAIDLKEFKNAQISPLAFQDSFETFNWKKEGEENTVVDRVFSFDLAEPAQLQVTDFLQGGDVYEIMDNGEVVTLTSDSTAANDLYAATPEQALENEGFSKANIPLAAGKHEITINVAGAVSDSGSGAVRLVQNVQALFKEKDDDDREHDDKDDKDDSDSDYDDDSDSEDEWEHDDDKDGEWEHDDDKDGEWEHDDDEDEWSHDDKEWKHGGKKHGGKKHGGKKNGGKEEVKEPEITKYYYVYYTETQTETISIHAHNHEHENDRAHHRILINEPRPASASMVVPMAPKAKASMLSLPFLPIH</sequence>
<feature type="compositionally biased region" description="Acidic residues" evidence="1">
    <location>
        <begin position="168"/>
        <end position="227"/>
    </location>
</feature>
<evidence type="ECO:0000256" key="2">
    <source>
        <dbReference type="SAM" id="SignalP"/>
    </source>
</evidence>
<evidence type="ECO:0000256" key="1">
    <source>
        <dbReference type="SAM" id="MobiDB-lite"/>
    </source>
</evidence>
<feature type="signal peptide" evidence="2">
    <location>
        <begin position="1"/>
        <end position="19"/>
    </location>
</feature>
<organism evidence="3 4">
    <name type="scientific">Rhizopus stolonifer</name>
    <name type="common">Rhizopus nigricans</name>
    <dbReference type="NCBI Taxonomy" id="4846"/>
    <lineage>
        <taxon>Eukaryota</taxon>
        <taxon>Fungi</taxon>
        <taxon>Fungi incertae sedis</taxon>
        <taxon>Mucoromycota</taxon>
        <taxon>Mucoromycotina</taxon>
        <taxon>Mucoromycetes</taxon>
        <taxon>Mucorales</taxon>
        <taxon>Mucorineae</taxon>
        <taxon>Rhizopodaceae</taxon>
        <taxon>Rhizopus</taxon>
    </lineage>
</organism>
<feature type="chain" id="PRO_5016669695" evidence="2">
    <location>
        <begin position="20"/>
        <end position="328"/>
    </location>
</feature>
<feature type="compositionally biased region" description="Basic residues" evidence="1">
    <location>
        <begin position="236"/>
        <end position="250"/>
    </location>
</feature>
<keyword evidence="4" id="KW-1185">Reference proteome</keyword>
<evidence type="ECO:0000313" key="4">
    <source>
        <dbReference type="Proteomes" id="UP000253551"/>
    </source>
</evidence>
<proteinExistence type="predicted"/>
<feature type="region of interest" description="Disordered" evidence="1">
    <location>
        <begin position="165"/>
        <end position="254"/>
    </location>
</feature>
<keyword evidence="2" id="KW-0732">Signal</keyword>